<gene>
    <name evidence="1" type="ORF">HAX54_002611</name>
</gene>
<sequence>MAESPKGKKAKPAWVKQYSANWVRKFHPKAQARDTAKPDSSSRLLAPLGLSHTLTYGVAQVEPSVEDGDRPIGLSGDSWSIG</sequence>
<reference evidence="1 2" key="1">
    <citation type="journal article" date="2021" name="BMC Genomics">
        <title>Datura genome reveals duplications of psychoactive alkaloid biosynthetic genes and high mutation rate following tissue culture.</title>
        <authorList>
            <person name="Rajewski A."/>
            <person name="Carter-House D."/>
            <person name="Stajich J."/>
            <person name="Litt A."/>
        </authorList>
    </citation>
    <scope>NUCLEOTIDE SEQUENCE [LARGE SCALE GENOMIC DNA]</scope>
    <source>
        <strain evidence="1">AR-01</strain>
    </source>
</reference>
<accession>A0ABS8T450</accession>
<dbReference type="EMBL" id="JACEIK010001118">
    <property type="protein sequence ID" value="MCD7466167.1"/>
    <property type="molecule type" value="Genomic_DNA"/>
</dbReference>
<evidence type="ECO:0000313" key="1">
    <source>
        <dbReference type="EMBL" id="MCD7466167.1"/>
    </source>
</evidence>
<keyword evidence="2" id="KW-1185">Reference proteome</keyword>
<organism evidence="1 2">
    <name type="scientific">Datura stramonium</name>
    <name type="common">Jimsonweed</name>
    <name type="synonym">Common thornapple</name>
    <dbReference type="NCBI Taxonomy" id="4076"/>
    <lineage>
        <taxon>Eukaryota</taxon>
        <taxon>Viridiplantae</taxon>
        <taxon>Streptophyta</taxon>
        <taxon>Embryophyta</taxon>
        <taxon>Tracheophyta</taxon>
        <taxon>Spermatophyta</taxon>
        <taxon>Magnoliopsida</taxon>
        <taxon>eudicotyledons</taxon>
        <taxon>Gunneridae</taxon>
        <taxon>Pentapetalae</taxon>
        <taxon>asterids</taxon>
        <taxon>lamiids</taxon>
        <taxon>Solanales</taxon>
        <taxon>Solanaceae</taxon>
        <taxon>Solanoideae</taxon>
        <taxon>Datureae</taxon>
        <taxon>Datura</taxon>
    </lineage>
</organism>
<evidence type="ECO:0000313" key="2">
    <source>
        <dbReference type="Proteomes" id="UP000823775"/>
    </source>
</evidence>
<protein>
    <submittedName>
        <fullName evidence="1">Uncharacterized protein</fullName>
    </submittedName>
</protein>
<proteinExistence type="predicted"/>
<dbReference type="Proteomes" id="UP000823775">
    <property type="component" value="Unassembled WGS sequence"/>
</dbReference>
<comment type="caution">
    <text evidence="1">The sequence shown here is derived from an EMBL/GenBank/DDBJ whole genome shotgun (WGS) entry which is preliminary data.</text>
</comment>
<name>A0ABS8T450_DATST</name>